<keyword evidence="2" id="KW-1185">Reference proteome</keyword>
<comment type="caution">
    <text evidence="1">The sequence shown here is derived from an EMBL/GenBank/DDBJ whole genome shotgun (WGS) entry which is preliminary data.</text>
</comment>
<organism evidence="1 2">
    <name type="scientific">Qipengyuania atrilutea</name>
    <dbReference type="NCBI Taxonomy" id="2744473"/>
    <lineage>
        <taxon>Bacteria</taxon>
        <taxon>Pseudomonadati</taxon>
        <taxon>Pseudomonadota</taxon>
        <taxon>Alphaproteobacteria</taxon>
        <taxon>Sphingomonadales</taxon>
        <taxon>Erythrobacteraceae</taxon>
        <taxon>Qipengyuania</taxon>
    </lineage>
</organism>
<dbReference type="Proteomes" id="UP000561438">
    <property type="component" value="Unassembled WGS sequence"/>
</dbReference>
<protein>
    <submittedName>
        <fullName evidence="1">Uncharacterized protein</fullName>
    </submittedName>
</protein>
<evidence type="ECO:0000313" key="1">
    <source>
        <dbReference type="EMBL" id="NVD45917.1"/>
    </source>
</evidence>
<dbReference type="RefSeq" id="WP_176268223.1">
    <property type="nucleotide sequence ID" value="NZ_JABWGV010000006.1"/>
</dbReference>
<dbReference type="EMBL" id="JABWGV010000006">
    <property type="protein sequence ID" value="NVD45917.1"/>
    <property type="molecule type" value="Genomic_DNA"/>
</dbReference>
<proteinExistence type="predicted"/>
<accession>A0A850H5Z9</accession>
<sequence length="142" mass="15476">MIDIRTCSRFAVLTVSCIGLISAAPPNEAPGRGVLCLGTFIYFVEKVGNQCRAGQDPEFQARIASYSQRFDDYIVRNTGGDPAVLEKFKEGQNLDSEDHHYICEGDVAESYDSFKSVDAGELDRAVDELLADDGPPSFGDCV</sequence>
<name>A0A850H5Z9_9SPHN</name>
<gene>
    <name evidence="1" type="ORF">HUV48_12955</name>
</gene>
<dbReference type="AlphaFoldDB" id="A0A850H5Z9"/>
<evidence type="ECO:0000313" key="2">
    <source>
        <dbReference type="Proteomes" id="UP000561438"/>
    </source>
</evidence>
<reference evidence="1 2" key="1">
    <citation type="submission" date="2020-06" db="EMBL/GenBank/DDBJ databases">
        <title>Altererythrobacter sp. HHU K3-1.</title>
        <authorList>
            <person name="Zhang D."/>
            <person name="Xue H."/>
        </authorList>
    </citation>
    <scope>NUCLEOTIDE SEQUENCE [LARGE SCALE GENOMIC DNA]</scope>
    <source>
        <strain evidence="1 2">HHU K3-1</strain>
    </source>
</reference>